<dbReference type="PANTHER" id="PTHR42788">
    <property type="entry name" value="TAURINE IMPORT ATP-BINDING PROTEIN-RELATED"/>
    <property type="match status" value="1"/>
</dbReference>
<dbReference type="PROSITE" id="PS00211">
    <property type="entry name" value="ABC_TRANSPORTER_1"/>
    <property type="match status" value="1"/>
</dbReference>
<reference evidence="3" key="1">
    <citation type="submission" date="2021-07" db="EMBL/GenBank/DDBJ databases">
        <title>Complete genome sequence of Crassaminicella sp. 143-21, isolated from a deep-sea hydrothermal vent.</title>
        <authorList>
            <person name="Li X."/>
        </authorList>
    </citation>
    <scope>NUCLEOTIDE SEQUENCE</scope>
    <source>
        <strain evidence="3">143-21</strain>
    </source>
</reference>
<dbReference type="RefSeq" id="WP_218283549.1">
    <property type="nucleotide sequence ID" value="NZ_CP078093.1"/>
</dbReference>
<dbReference type="SMART" id="SM00382">
    <property type="entry name" value="AAA"/>
    <property type="match status" value="1"/>
</dbReference>
<protein>
    <submittedName>
        <fullName evidence="3">ABC transporter ATP-binding protein</fullName>
    </submittedName>
</protein>
<name>A0ABX8RDK8_9CLOT</name>
<keyword evidence="3" id="KW-0547">Nucleotide-binding</keyword>
<sequence length="241" mass="27808">MTLKIQQLYKSYQRLVVFENFNINIPQEHITCILGPSGCGKTTLLNTISGIVKAEAGEFLGFGDKVIGYLFQEPRLLPWKSVWGNIEFVLKDVYSKEEREKIISQYIKMVNLEGFEDYYPKDISGGMLQRVAIARAFAYPSDILLMDEPFKGLDLKIKRELIDAFIKLWMKDLRTVIFVTHDIEEAISLGDRIYIFSKAPVKIKKSFEIATAKEKRSLEDESLIKIKKEIHDILFIDDLDT</sequence>
<keyword evidence="1" id="KW-0813">Transport</keyword>
<dbReference type="EMBL" id="CP078093">
    <property type="protein sequence ID" value="QXM06856.1"/>
    <property type="molecule type" value="Genomic_DNA"/>
</dbReference>
<evidence type="ECO:0000259" key="2">
    <source>
        <dbReference type="PROSITE" id="PS50893"/>
    </source>
</evidence>
<proteinExistence type="predicted"/>
<evidence type="ECO:0000313" key="3">
    <source>
        <dbReference type="EMBL" id="QXM06856.1"/>
    </source>
</evidence>
<keyword evidence="4" id="KW-1185">Reference proteome</keyword>
<dbReference type="PANTHER" id="PTHR42788:SF13">
    <property type="entry name" value="ALIPHATIC SULFONATES IMPORT ATP-BINDING PROTEIN SSUB"/>
    <property type="match status" value="1"/>
</dbReference>
<keyword evidence="3" id="KW-0067">ATP-binding</keyword>
<dbReference type="InterPro" id="IPR050166">
    <property type="entry name" value="ABC_transporter_ATP-bind"/>
</dbReference>
<organism evidence="3 4">
    <name type="scientific">Crassaminicella indica</name>
    <dbReference type="NCBI Taxonomy" id="2855394"/>
    <lineage>
        <taxon>Bacteria</taxon>
        <taxon>Bacillati</taxon>
        <taxon>Bacillota</taxon>
        <taxon>Clostridia</taxon>
        <taxon>Eubacteriales</taxon>
        <taxon>Clostridiaceae</taxon>
        <taxon>Crassaminicella</taxon>
    </lineage>
</organism>
<feature type="domain" description="ABC transporter" evidence="2">
    <location>
        <begin position="3"/>
        <end position="223"/>
    </location>
</feature>
<dbReference type="Proteomes" id="UP000886818">
    <property type="component" value="Chromosome"/>
</dbReference>
<dbReference type="InterPro" id="IPR003593">
    <property type="entry name" value="AAA+_ATPase"/>
</dbReference>
<dbReference type="PROSITE" id="PS50893">
    <property type="entry name" value="ABC_TRANSPORTER_2"/>
    <property type="match status" value="1"/>
</dbReference>
<accession>A0ABX8RDK8</accession>
<gene>
    <name evidence="3" type="ORF">KVH43_03795</name>
</gene>
<dbReference type="GO" id="GO:0005524">
    <property type="term" value="F:ATP binding"/>
    <property type="evidence" value="ECO:0007669"/>
    <property type="project" value="UniProtKB-KW"/>
</dbReference>
<dbReference type="InterPro" id="IPR003439">
    <property type="entry name" value="ABC_transporter-like_ATP-bd"/>
</dbReference>
<dbReference type="Pfam" id="PF00005">
    <property type="entry name" value="ABC_tran"/>
    <property type="match status" value="1"/>
</dbReference>
<evidence type="ECO:0000313" key="4">
    <source>
        <dbReference type="Proteomes" id="UP000886818"/>
    </source>
</evidence>
<evidence type="ECO:0000256" key="1">
    <source>
        <dbReference type="ARBA" id="ARBA00022448"/>
    </source>
</evidence>
<dbReference type="InterPro" id="IPR017871">
    <property type="entry name" value="ABC_transporter-like_CS"/>
</dbReference>